<evidence type="ECO:0000256" key="4">
    <source>
        <dbReference type="SAM" id="MobiDB-lite"/>
    </source>
</evidence>
<dbReference type="EMBL" id="LPZR01000164">
    <property type="protein sequence ID" value="KYO52005.1"/>
    <property type="molecule type" value="Genomic_DNA"/>
</dbReference>
<gene>
    <name evidence="6" type="ORF">AUP44_07310</name>
</gene>
<dbReference type="PANTHER" id="PTHR44196">
    <property type="entry name" value="DEHYDROGENASE/REDUCTASE SDR FAMILY MEMBER 7B"/>
    <property type="match status" value="1"/>
</dbReference>
<comment type="caution">
    <text evidence="6">The sequence shown here is derived from an EMBL/GenBank/DDBJ whole genome shotgun (WGS) entry which is preliminary data.</text>
</comment>
<dbReference type="OrthoDB" id="9790785at2"/>
<evidence type="ECO:0000313" key="7">
    <source>
        <dbReference type="Proteomes" id="UP000075787"/>
    </source>
</evidence>
<sequence length="274" mass="29377">MTENTQPAAPADRPLEGRIALITGASRGLGAAVAERYAMAGAHVILLARTVGGLEETDDRVKAVGGTATLVPHDLADLDKLDSLGQQIYERFGRLDILVGNAGLLGNISPMSQQKPRDWDRVMTVNVSANQRLIRNCEPLLKLSTAGRAIFVTSRAARRIRGYWGAYATSKAALEAMVKTWAMEIENSRIRANLVDPGALRTRMRATAYPGEEKDLQTPPEAIAELFVDLALPGLSANGEIFVAQTAPQAPAHGPDHHGHDHHGHDHGPGCGCH</sequence>
<organism evidence="6 7">
    <name type="scientific">Tistrella mobilis</name>
    <dbReference type="NCBI Taxonomy" id="171437"/>
    <lineage>
        <taxon>Bacteria</taxon>
        <taxon>Pseudomonadati</taxon>
        <taxon>Pseudomonadota</taxon>
        <taxon>Alphaproteobacteria</taxon>
        <taxon>Geminicoccales</taxon>
        <taxon>Geminicoccaceae</taxon>
        <taxon>Tistrella</taxon>
    </lineage>
</organism>
<dbReference type="Pfam" id="PF00106">
    <property type="entry name" value="adh_short"/>
    <property type="match status" value="1"/>
</dbReference>
<dbReference type="Gene3D" id="3.40.50.720">
    <property type="entry name" value="NAD(P)-binding Rossmann-like Domain"/>
    <property type="match status" value="1"/>
</dbReference>
<evidence type="ECO:0000313" key="6">
    <source>
        <dbReference type="EMBL" id="KYO52005.1"/>
    </source>
</evidence>
<dbReference type="Proteomes" id="UP000075787">
    <property type="component" value="Unassembled WGS sequence"/>
</dbReference>
<dbReference type="GO" id="GO:0016491">
    <property type="term" value="F:oxidoreductase activity"/>
    <property type="evidence" value="ECO:0007669"/>
    <property type="project" value="UniProtKB-KW"/>
</dbReference>
<comment type="similarity">
    <text evidence="1 3">Belongs to the short-chain dehydrogenases/reductases (SDR) family.</text>
</comment>
<dbReference type="GeneID" id="97241685"/>
<dbReference type="SUPFAM" id="SSF51735">
    <property type="entry name" value="NAD(P)-binding Rossmann-fold domains"/>
    <property type="match status" value="1"/>
</dbReference>
<feature type="domain" description="Ketoreductase" evidence="5">
    <location>
        <begin position="18"/>
        <end position="183"/>
    </location>
</feature>
<protein>
    <submittedName>
        <fullName evidence="6">Oxidoreductase</fullName>
    </submittedName>
</protein>
<dbReference type="InterPro" id="IPR036291">
    <property type="entry name" value="NAD(P)-bd_dom_sf"/>
</dbReference>
<dbReference type="AlphaFoldDB" id="A0A162KSU0"/>
<evidence type="ECO:0000259" key="5">
    <source>
        <dbReference type="SMART" id="SM00822"/>
    </source>
</evidence>
<evidence type="ECO:0000256" key="1">
    <source>
        <dbReference type="ARBA" id="ARBA00006484"/>
    </source>
</evidence>
<dbReference type="SMART" id="SM00822">
    <property type="entry name" value="PKS_KR"/>
    <property type="match status" value="1"/>
</dbReference>
<dbReference type="InterPro" id="IPR057326">
    <property type="entry name" value="KR_dom"/>
</dbReference>
<dbReference type="PANTHER" id="PTHR44196:SF4">
    <property type="entry name" value="SHORT CHAIN DEHYDROGENASE"/>
    <property type="match status" value="1"/>
</dbReference>
<dbReference type="GO" id="GO:0016020">
    <property type="term" value="C:membrane"/>
    <property type="evidence" value="ECO:0007669"/>
    <property type="project" value="TreeGrafter"/>
</dbReference>
<reference evidence="6 7" key="1">
    <citation type="submission" date="2015-12" db="EMBL/GenBank/DDBJ databases">
        <title>Genome sequence of Tistrella mobilis MCCC 1A02139.</title>
        <authorList>
            <person name="Lu L."/>
            <person name="Lai Q."/>
            <person name="Shao Z."/>
            <person name="Qian P."/>
        </authorList>
    </citation>
    <scope>NUCLEOTIDE SEQUENCE [LARGE SCALE GENOMIC DNA]</scope>
    <source>
        <strain evidence="6 7">MCCC 1A02139</strain>
    </source>
</reference>
<keyword evidence="2" id="KW-0560">Oxidoreductase</keyword>
<dbReference type="PROSITE" id="PS00061">
    <property type="entry name" value="ADH_SHORT"/>
    <property type="match status" value="1"/>
</dbReference>
<dbReference type="InterPro" id="IPR002347">
    <property type="entry name" value="SDR_fam"/>
</dbReference>
<dbReference type="PRINTS" id="PR00081">
    <property type="entry name" value="GDHRDH"/>
</dbReference>
<evidence type="ECO:0000256" key="3">
    <source>
        <dbReference type="RuleBase" id="RU000363"/>
    </source>
</evidence>
<proteinExistence type="inferred from homology"/>
<feature type="compositionally biased region" description="Basic and acidic residues" evidence="4">
    <location>
        <begin position="254"/>
        <end position="268"/>
    </location>
</feature>
<dbReference type="PRINTS" id="PR00080">
    <property type="entry name" value="SDRFAMILY"/>
</dbReference>
<dbReference type="InterPro" id="IPR020904">
    <property type="entry name" value="Sc_DH/Rdtase_CS"/>
</dbReference>
<dbReference type="RefSeq" id="WP_062765269.1">
    <property type="nucleotide sequence ID" value="NZ_CP121045.1"/>
</dbReference>
<accession>A0A162KSU0</accession>
<feature type="region of interest" description="Disordered" evidence="4">
    <location>
        <begin position="249"/>
        <end position="274"/>
    </location>
</feature>
<evidence type="ECO:0000256" key="2">
    <source>
        <dbReference type="ARBA" id="ARBA00023002"/>
    </source>
</evidence>
<name>A0A162KSU0_9PROT</name>